<proteinExistence type="predicted"/>
<dbReference type="RefSeq" id="WP_258218425.1">
    <property type="nucleotide sequence ID" value="NZ_JANQBD010000064.1"/>
</dbReference>
<feature type="region of interest" description="Disordered" evidence="1">
    <location>
        <begin position="1"/>
        <end position="69"/>
    </location>
</feature>
<comment type="caution">
    <text evidence="2">The sequence shown here is derived from an EMBL/GenBank/DDBJ whole genome shotgun (WGS) entry which is preliminary data.</text>
</comment>
<dbReference type="EMBL" id="JANQBD010000064">
    <property type="protein sequence ID" value="MCR8636939.1"/>
    <property type="molecule type" value="Genomic_DNA"/>
</dbReference>
<organism evidence="2 3">
    <name type="scientific">Paenibacillus radicis</name>
    <name type="common">ex Xue et al. 2023</name>
    <dbReference type="NCBI Taxonomy" id="2972489"/>
    <lineage>
        <taxon>Bacteria</taxon>
        <taxon>Bacillati</taxon>
        <taxon>Bacillota</taxon>
        <taxon>Bacilli</taxon>
        <taxon>Bacillales</taxon>
        <taxon>Paenibacillaceae</taxon>
        <taxon>Paenibacillus</taxon>
    </lineage>
</organism>
<name>A0ABT1YVF4_9BACL</name>
<protein>
    <submittedName>
        <fullName evidence="2">Uncharacterized protein</fullName>
    </submittedName>
</protein>
<dbReference type="Proteomes" id="UP001300012">
    <property type="component" value="Unassembled WGS sequence"/>
</dbReference>
<accession>A0ABT1YVF4</accession>
<feature type="compositionally biased region" description="Low complexity" evidence="1">
    <location>
        <begin position="1"/>
        <end position="60"/>
    </location>
</feature>
<evidence type="ECO:0000256" key="1">
    <source>
        <dbReference type="SAM" id="MobiDB-lite"/>
    </source>
</evidence>
<gene>
    <name evidence="2" type="ORF">NV381_37875</name>
</gene>
<keyword evidence="3" id="KW-1185">Reference proteome</keyword>
<evidence type="ECO:0000313" key="3">
    <source>
        <dbReference type="Proteomes" id="UP001300012"/>
    </source>
</evidence>
<reference evidence="2 3" key="1">
    <citation type="submission" date="2022-08" db="EMBL/GenBank/DDBJ databases">
        <title>Paenibacillus endoradicis sp. nov., Paenibacillus radicibacter sp. nov and Paenibacillus pararadicis sp. nov., three cold-adapted plant growth-promoting bacteria isolated from root of Larix gmelinii in Great Khingan.</title>
        <authorList>
            <person name="Xue H."/>
        </authorList>
    </citation>
    <scope>NUCLEOTIDE SEQUENCE [LARGE SCALE GENOMIC DNA]</scope>
    <source>
        <strain evidence="2 3">N5-1-1-5</strain>
    </source>
</reference>
<sequence length="498" mass="51990">MSPSPTTASQAPSASMSPSPVSASQAPSSPVSPSPATASQASPAPASPPAQDAQQPSSASAEKDSPLLDLKVKSPSISLDTPLVKIEVPSLEVKVSTDRATPASIELPAIKVDEPAVQVKTPEAAAELPLTELGQASQIKLETPSVHVNTPLIDVQVQSAPVSIQPEGAMIPATEGKTSKSGLLPNLELKTPAISLDAPLVKVDVPSVEVSISSNLIPQATVSLPVIKVDTPIVKVQTPAVEAEVPLSPIGVLPIQVEPPAVMIPPIQVEVPPAVVIQVPNTPDSIIVNSTEIPLNNGGNRNGGKRADSWKEAGGTGDLFTFIKRGPGLGAGPPSTLHENVPITDIKVEPDRATHATQATHSDSPEAGREGMLAPIPELEIPLISPGVRFSDREFLQASRDESNAAEPTPVRKAFTNRWFALPFTFIKRNGPTGSGALIGAGSGELAGSPVFLFPVNMLQYPPKIMNQDYGGSQFWGINQWSRPPPGEPPRYMLLLNA</sequence>
<evidence type="ECO:0000313" key="2">
    <source>
        <dbReference type="EMBL" id="MCR8636939.1"/>
    </source>
</evidence>